<dbReference type="AlphaFoldDB" id="A0A258HQH6"/>
<dbReference type="EMBL" id="NCEQ01000002">
    <property type="protein sequence ID" value="OYX58622.1"/>
    <property type="molecule type" value="Genomic_DNA"/>
</dbReference>
<dbReference type="Proteomes" id="UP000216147">
    <property type="component" value="Unassembled WGS sequence"/>
</dbReference>
<evidence type="ECO:0000256" key="2">
    <source>
        <dbReference type="SAM" id="Phobius"/>
    </source>
</evidence>
<evidence type="ECO:0000256" key="1">
    <source>
        <dbReference type="SAM" id="MobiDB-lite"/>
    </source>
</evidence>
<keyword evidence="2" id="KW-0812">Transmembrane</keyword>
<feature type="transmembrane region" description="Helical" evidence="2">
    <location>
        <begin position="35"/>
        <end position="51"/>
    </location>
</feature>
<gene>
    <name evidence="3" type="ORF">B7Y86_02760</name>
</gene>
<protein>
    <submittedName>
        <fullName evidence="3">Uncharacterized protein</fullName>
    </submittedName>
</protein>
<sequence length="107" mass="11600">MPVVGLVTRVFCVPLFFAGLLAVAVALIETGAPTWVLPILLVVALTVSALAERLAPYEPVWNQSHGDIGVAGQADYPRSYFDQLIEPFRRPTSLTPPDRGLRTAPED</sequence>
<feature type="region of interest" description="Disordered" evidence="1">
    <location>
        <begin position="88"/>
        <end position="107"/>
    </location>
</feature>
<evidence type="ECO:0000313" key="3">
    <source>
        <dbReference type="EMBL" id="OYX58622.1"/>
    </source>
</evidence>
<feature type="transmembrane region" description="Helical" evidence="2">
    <location>
        <begin position="6"/>
        <end position="28"/>
    </location>
</feature>
<comment type="caution">
    <text evidence="3">The sequence shown here is derived from an EMBL/GenBank/DDBJ whole genome shotgun (WGS) entry which is preliminary data.</text>
</comment>
<keyword evidence="2" id="KW-0472">Membrane</keyword>
<proteinExistence type="predicted"/>
<accession>A0A258HQH6</accession>
<keyword evidence="2" id="KW-1133">Transmembrane helix</keyword>
<name>A0A258HQH6_9CAUL</name>
<evidence type="ECO:0000313" key="4">
    <source>
        <dbReference type="Proteomes" id="UP000216147"/>
    </source>
</evidence>
<reference evidence="3 4" key="1">
    <citation type="submission" date="2017-03" db="EMBL/GenBank/DDBJ databases">
        <title>Lifting the veil on microbial sulfur biogeochemistry in mining wastewaters.</title>
        <authorList>
            <person name="Kantor R.S."/>
            <person name="Colenbrander Nelson T."/>
            <person name="Marshall S."/>
            <person name="Bennett D."/>
            <person name="Apte S."/>
            <person name="Camacho D."/>
            <person name="Thomas B.C."/>
            <person name="Warren L.A."/>
            <person name="Banfield J.F."/>
        </authorList>
    </citation>
    <scope>NUCLEOTIDE SEQUENCE [LARGE SCALE GENOMIC DNA]</scope>
    <source>
        <strain evidence="3">32-68-21</strain>
    </source>
</reference>
<organism evidence="3 4">
    <name type="scientific">Brevundimonas subvibrioides</name>
    <dbReference type="NCBI Taxonomy" id="74313"/>
    <lineage>
        <taxon>Bacteria</taxon>
        <taxon>Pseudomonadati</taxon>
        <taxon>Pseudomonadota</taxon>
        <taxon>Alphaproteobacteria</taxon>
        <taxon>Caulobacterales</taxon>
        <taxon>Caulobacteraceae</taxon>
        <taxon>Brevundimonas</taxon>
    </lineage>
</organism>